<dbReference type="EMBL" id="KQ965738">
    <property type="protein sequence ID" value="KXS19650.1"/>
    <property type="molecule type" value="Genomic_DNA"/>
</dbReference>
<dbReference type="Proteomes" id="UP000070544">
    <property type="component" value="Unassembled WGS sequence"/>
</dbReference>
<keyword evidence="3" id="KW-1185">Reference proteome</keyword>
<evidence type="ECO:0000313" key="2">
    <source>
        <dbReference type="EMBL" id="KXS19650.1"/>
    </source>
</evidence>
<name>A0A139ASC1_GONPJ</name>
<sequence length="582" mass="64083">MSLLLGPSLYPLLPDGSLDVELGQVVRYTLKHSHVLDLLRAYFRNSAITCKSNRPFNVVLTDEYGTNFRVRGGHRTIWKRRVLLHAWMDKSTEGPPTDPDSEEDSSNDTDDETANDSVEGAIYTTIERSRRSSSVVPVIGSHAKKVDIKVFTKKIEEVFHVLLRVVIRAAMISGPAAVPLQDFIDHYSKTKKGSNTDVAFLDYLGTLQAFCLRTATSKGLKASGASVKLPKVPTFIQQMEIISPIPPYFYEAIDACEMNRNGNSHKPAPDDGADHVICGCVIGGMELVCNYLKNNQIIKRLLPPGLVVAGSPEALILADAAKAESDFQSLLHLIPSVCATSAIGMDLTANLFRLEQANIKAGLQSQLFVKLLPFFLQERVKAIAFTPPSILPPPPIAPAPSSAATSFTAPFAPYYIAGVSELNLLVFSELYNLRKRYEQENYNLRKSHEHQIEQIKAEHLKQSSNVPCKSIIVTLCGDGVILPTSDQRFEYSKLVRTVLGDDFYVTLNGIQRKGVALDSVVMEQNVKLDEGVKNLITAEAIRVLVGNKEITSKVPLKRSRADESDDDHPRKKAGTTEASPKT</sequence>
<feature type="compositionally biased region" description="Acidic residues" evidence="1">
    <location>
        <begin position="99"/>
        <end position="114"/>
    </location>
</feature>
<evidence type="ECO:0000256" key="1">
    <source>
        <dbReference type="SAM" id="MobiDB-lite"/>
    </source>
</evidence>
<feature type="region of interest" description="Disordered" evidence="1">
    <location>
        <begin position="90"/>
        <end position="118"/>
    </location>
</feature>
<protein>
    <submittedName>
        <fullName evidence="2">Uncharacterized protein</fullName>
    </submittedName>
</protein>
<feature type="region of interest" description="Disordered" evidence="1">
    <location>
        <begin position="554"/>
        <end position="582"/>
    </location>
</feature>
<accession>A0A139ASC1</accession>
<evidence type="ECO:0000313" key="3">
    <source>
        <dbReference type="Proteomes" id="UP000070544"/>
    </source>
</evidence>
<dbReference type="AlphaFoldDB" id="A0A139ASC1"/>
<gene>
    <name evidence="2" type="ORF">M427DRAFT_506660</name>
</gene>
<proteinExistence type="predicted"/>
<reference evidence="2 3" key="1">
    <citation type="journal article" date="2015" name="Genome Biol. Evol.">
        <title>Phylogenomic analyses indicate that early fungi evolved digesting cell walls of algal ancestors of land plants.</title>
        <authorList>
            <person name="Chang Y."/>
            <person name="Wang S."/>
            <person name="Sekimoto S."/>
            <person name="Aerts A.L."/>
            <person name="Choi C."/>
            <person name="Clum A."/>
            <person name="LaButti K.M."/>
            <person name="Lindquist E.A."/>
            <person name="Yee Ngan C."/>
            <person name="Ohm R.A."/>
            <person name="Salamov A.A."/>
            <person name="Grigoriev I.V."/>
            <person name="Spatafora J.W."/>
            <person name="Berbee M.L."/>
        </authorList>
    </citation>
    <scope>NUCLEOTIDE SEQUENCE [LARGE SCALE GENOMIC DNA]</scope>
    <source>
        <strain evidence="2 3">JEL478</strain>
    </source>
</reference>
<organism evidence="2 3">
    <name type="scientific">Gonapodya prolifera (strain JEL478)</name>
    <name type="common">Monoblepharis prolifera</name>
    <dbReference type="NCBI Taxonomy" id="1344416"/>
    <lineage>
        <taxon>Eukaryota</taxon>
        <taxon>Fungi</taxon>
        <taxon>Fungi incertae sedis</taxon>
        <taxon>Chytridiomycota</taxon>
        <taxon>Chytridiomycota incertae sedis</taxon>
        <taxon>Monoblepharidomycetes</taxon>
        <taxon>Monoblepharidales</taxon>
        <taxon>Gonapodyaceae</taxon>
        <taxon>Gonapodya</taxon>
    </lineage>
</organism>